<name>A0AAD3A307_STRAG</name>
<feature type="domain" description="Glucosyltransferase 3-like N-terminal" evidence="8">
    <location>
        <begin position="3"/>
        <end position="153"/>
    </location>
</feature>
<dbReference type="EMBL" id="ALSF01000082">
    <property type="protein sequence ID" value="EPU38229.1"/>
    <property type="molecule type" value="Genomic_DNA"/>
</dbReference>
<keyword evidence="4 7" id="KW-0547">Nucleotide-binding</keyword>
<feature type="binding site" evidence="7">
    <location>
        <position position="179"/>
    </location>
    <ligand>
        <name>UDP</name>
        <dbReference type="ChEBI" id="CHEBI:58223"/>
    </ligand>
</feature>
<dbReference type="SUPFAM" id="SSF53756">
    <property type="entry name" value="UDP-Glycosyltransferase/glycogen phosphorylase"/>
    <property type="match status" value="1"/>
</dbReference>
<proteinExistence type="inferred from homology"/>
<reference evidence="10 11" key="1">
    <citation type="submission" date="2012-07" db="EMBL/GenBank/DDBJ databases">
        <authorList>
            <person name="Moroni P."/>
            <person name="Richards V.P."/>
            <person name="Durkin S.A.S."/>
            <person name="Kim M."/>
            <person name="Pavinski Bitar P.D."/>
            <person name="Stanhope M.J."/>
            <person name="Town C.D."/>
            <person name="Zadoks R.N."/>
            <person name="Venter J.C."/>
        </authorList>
    </citation>
    <scope>NUCLEOTIDE SEQUENCE [LARGE SCALE GENOMIC DNA]</scope>
    <source>
        <strain evidence="10 11">MRI Z1-216</strain>
    </source>
</reference>
<dbReference type="Proteomes" id="UP000015176">
    <property type="component" value="Unassembled WGS sequence"/>
</dbReference>
<feature type="binding site" evidence="7">
    <location>
        <begin position="244"/>
        <end position="249"/>
    </location>
    <ligand>
        <name>UDP</name>
        <dbReference type="ChEBI" id="CHEBI:58223"/>
    </ligand>
</feature>
<evidence type="ECO:0000313" key="11">
    <source>
        <dbReference type="Proteomes" id="UP000015176"/>
    </source>
</evidence>
<evidence type="ECO:0000259" key="8">
    <source>
        <dbReference type="Pfam" id="PF26334"/>
    </source>
</evidence>
<dbReference type="InterPro" id="IPR058591">
    <property type="entry name" value="Gtf3_N"/>
</dbReference>
<comment type="similarity">
    <text evidence="7">Belongs to the Gtf3 glucosyltransferase family.</text>
</comment>
<accession>A0AAD3A307</accession>
<dbReference type="FunFam" id="3.40.50.2000:FF:000277">
    <property type="entry name" value="Glucosyltransferase 3"/>
    <property type="match status" value="1"/>
</dbReference>
<keyword evidence="2 7" id="KW-0328">Glycosyltransferase</keyword>
<comment type="domain">
    <text evidence="7">Dimerizes via the C-terminus; dimerization is required for tetramer formation. Binds protein substrate via an exposed loop in the N-terminus.</text>
</comment>
<dbReference type="AlphaFoldDB" id="A0AAD3A307"/>
<comment type="pathway">
    <text evidence="1 7">Protein modification; protein glycosylation.</text>
</comment>
<feature type="domain" description="Glucosyltransferase 3-like C-terminal" evidence="9">
    <location>
        <begin position="171"/>
        <end position="323"/>
    </location>
</feature>
<evidence type="ECO:0000259" key="9">
    <source>
        <dbReference type="Pfam" id="PF26337"/>
    </source>
</evidence>
<dbReference type="HAMAP" id="MF_00841">
    <property type="entry name" value="Gtf3"/>
    <property type="match status" value="1"/>
</dbReference>
<comment type="function">
    <text evidence="7">Required for polymorphic O-glycosylation of the serine-rich repeat protein in this bacteria. Catalyzes the second step in glycosylation by transferring glucose from UDP-glucose to the terminal GlcNAc moiety of the 3-O-(N-acetyl-alpha-D-glucosaminyl)-L-seryl-[protein] resulting from the first glycosylation step.</text>
</comment>
<dbReference type="FunFam" id="3.40.50.2000:FF:000296">
    <property type="entry name" value="Glucosyltransferase 3"/>
    <property type="match status" value="1"/>
</dbReference>
<dbReference type="InterPro" id="IPR058592">
    <property type="entry name" value="Gtf3_C"/>
</dbReference>
<evidence type="ECO:0000256" key="1">
    <source>
        <dbReference type="ARBA" id="ARBA00004922"/>
    </source>
</evidence>
<evidence type="ECO:0000256" key="5">
    <source>
        <dbReference type="ARBA" id="ARBA00065220"/>
    </source>
</evidence>
<evidence type="ECO:0000256" key="4">
    <source>
        <dbReference type="ARBA" id="ARBA00022741"/>
    </source>
</evidence>
<gene>
    <name evidence="7" type="primary">gtf3</name>
    <name evidence="10" type="ORF">SAG0164_01360</name>
</gene>
<dbReference type="Pfam" id="PF26334">
    <property type="entry name" value="Gtf3_N"/>
    <property type="match status" value="1"/>
</dbReference>
<feature type="binding site" evidence="7">
    <location>
        <position position="16"/>
    </location>
    <ligand>
        <name>UDP</name>
        <dbReference type="ChEBI" id="CHEBI:58223"/>
    </ligand>
</feature>
<sequence>MRTYITNLNGHSITSTAQIAQNMVTDIAVSLGFRELGIHSYPIGTDSPEEMSKRLDGICSGLRKNDIVIFQTPTWNTTTFDEKLFHKLKIFGVKIVIFIHDVVPLMFDGNFYLMDRTIAYYNEADVLVAPSQAMVDKLQSYGLTVKKILVQGMWDHPTNITLQAVNHKKLVHFPGNPERFNFIKNWRTPTELHVYTDHNMQLPTTVVKEPYQSDEQLIMKMSEGGYGLVWMDDRDKQYQSLYCPYKLGAYIAAGIPVIIQKGIANQDIIEKNNLGFIIEKIDDISNIVESTTEEEYMEIVSDVRRFNPLVRQGYFTRKLLTDAVFSALNSM</sequence>
<dbReference type="Pfam" id="PF26337">
    <property type="entry name" value="Gtf3_C"/>
    <property type="match status" value="1"/>
</dbReference>
<evidence type="ECO:0000313" key="10">
    <source>
        <dbReference type="EMBL" id="EPU38229.1"/>
    </source>
</evidence>
<protein>
    <recommendedName>
        <fullName evidence="6 7">Glucosyltransferase 3</fullName>
        <ecNumber evidence="7">2.4.1.-</ecNumber>
    </recommendedName>
</protein>
<keyword evidence="3 7" id="KW-0808">Transferase</keyword>
<dbReference type="InterPro" id="IPR043676">
    <property type="entry name" value="Gtf3"/>
</dbReference>
<evidence type="ECO:0000256" key="3">
    <source>
        <dbReference type="ARBA" id="ARBA00022679"/>
    </source>
</evidence>
<comment type="subunit">
    <text evidence="5 7">Homotetramer; a dimer of dimers.</text>
</comment>
<dbReference type="PIRSF" id="PIRSF007023">
    <property type="entry name" value="UDP-Galf_transf"/>
    <property type="match status" value="1"/>
</dbReference>
<evidence type="ECO:0000256" key="6">
    <source>
        <dbReference type="ARBA" id="ARBA00070903"/>
    </source>
</evidence>
<dbReference type="RefSeq" id="WP_001261475.1">
    <property type="nucleotide sequence ID" value="NZ_ALSF01000082.1"/>
</dbReference>
<dbReference type="GO" id="GO:0035251">
    <property type="term" value="F:UDP-glucosyltransferase activity"/>
    <property type="evidence" value="ECO:0007669"/>
    <property type="project" value="UniProtKB-UniRule"/>
</dbReference>
<dbReference type="Gene3D" id="3.40.50.2000">
    <property type="entry name" value="Glycogen Phosphorylase B"/>
    <property type="match status" value="2"/>
</dbReference>
<evidence type="ECO:0000256" key="2">
    <source>
        <dbReference type="ARBA" id="ARBA00022676"/>
    </source>
</evidence>
<organism evidence="10 11">
    <name type="scientific">Streptococcus agalactiae MRI Z1-216</name>
    <dbReference type="NCBI Taxonomy" id="1154879"/>
    <lineage>
        <taxon>Bacteria</taxon>
        <taxon>Bacillati</taxon>
        <taxon>Bacillota</taxon>
        <taxon>Bacilli</taxon>
        <taxon>Lactobacillales</taxon>
        <taxon>Streptococcaceae</taxon>
        <taxon>Streptococcus</taxon>
    </lineage>
</organism>
<dbReference type="GO" id="GO:0000166">
    <property type="term" value="F:nucleotide binding"/>
    <property type="evidence" value="ECO:0007669"/>
    <property type="project" value="UniProtKB-KW"/>
</dbReference>
<dbReference type="EC" id="2.4.1.-" evidence="7"/>
<comment type="caution">
    <text evidence="10">The sequence shown here is derived from an EMBL/GenBank/DDBJ whole genome shotgun (WGS) entry which is preliminary data.</text>
</comment>
<evidence type="ECO:0000256" key="7">
    <source>
        <dbReference type="HAMAP-Rule" id="MF_00841"/>
    </source>
</evidence>